<dbReference type="KEGG" id="lav:100662216"/>
<dbReference type="InParanoid" id="G3UJI6"/>
<comment type="similarity">
    <text evidence="2 5">Belongs to the actin family.</text>
</comment>
<evidence type="ECO:0000256" key="2">
    <source>
        <dbReference type="ARBA" id="ARBA00006752"/>
    </source>
</evidence>
<dbReference type="Proteomes" id="UP000007646">
    <property type="component" value="Unassembled WGS sequence"/>
</dbReference>
<dbReference type="HOGENOM" id="CLU_027965_0_2_1"/>
<dbReference type="InterPro" id="IPR043129">
    <property type="entry name" value="ATPase_NBD"/>
</dbReference>
<dbReference type="Ensembl" id="ENSLAFT00000009671.1">
    <property type="protein sequence ID" value="ENSLAFP00000027995.1"/>
    <property type="gene ID" value="ENSLAFG00000027141.1"/>
</dbReference>
<reference evidence="6 7" key="1">
    <citation type="submission" date="2009-06" db="EMBL/GenBank/DDBJ databases">
        <title>The Genome Sequence of Loxodonta africana (African elephant).</title>
        <authorList>
            <person name="Di Palma F."/>
            <person name="Heiman D."/>
            <person name="Young S."/>
            <person name="Johnson J."/>
            <person name="Lander E.S."/>
            <person name="Lindblad-Toh K."/>
        </authorList>
    </citation>
    <scope>NUCLEOTIDE SEQUENCE [LARGE SCALE GENOMIC DNA]</scope>
    <source>
        <strain evidence="6 7">Isolate ISIS603380</strain>
    </source>
</reference>
<dbReference type="InterPro" id="IPR004000">
    <property type="entry name" value="Actin"/>
</dbReference>
<evidence type="ECO:0000313" key="6">
    <source>
        <dbReference type="Ensembl" id="ENSLAFP00000027995.1"/>
    </source>
</evidence>
<dbReference type="Gene3D" id="3.30.420.40">
    <property type="match status" value="2"/>
</dbReference>
<reference evidence="6" key="3">
    <citation type="submission" date="2025-09" db="UniProtKB">
        <authorList>
            <consortium name="Ensembl"/>
        </authorList>
    </citation>
    <scope>IDENTIFICATION</scope>
    <source>
        <strain evidence="6">Isolate ISIS603380</strain>
    </source>
</reference>
<evidence type="ECO:0000256" key="3">
    <source>
        <dbReference type="ARBA" id="ARBA00022490"/>
    </source>
</evidence>
<dbReference type="FunFam" id="3.90.640.10:FF:000007">
    <property type="entry name" value="Actin like 7B"/>
    <property type="match status" value="1"/>
</dbReference>
<dbReference type="AlphaFoldDB" id="G3UJI6"/>
<dbReference type="GeneTree" id="ENSGT00940000162451"/>
<dbReference type="STRING" id="9785.ENSLAFP00000027995"/>
<accession>G3UJI6</accession>
<dbReference type="eggNOG" id="KOG0676">
    <property type="taxonomic scope" value="Eukaryota"/>
</dbReference>
<dbReference type="RefSeq" id="XP_003414899.1">
    <property type="nucleotide sequence ID" value="XM_003414851.3"/>
</dbReference>
<proteinExistence type="inferred from homology"/>
<dbReference type="Gene3D" id="3.90.640.10">
    <property type="entry name" value="Actin, Chain A, domain 4"/>
    <property type="match status" value="1"/>
</dbReference>
<dbReference type="CDD" id="cd13397">
    <property type="entry name" value="ASKHA_NBD_actin_Arp-T1-3"/>
    <property type="match status" value="1"/>
</dbReference>
<keyword evidence="7" id="KW-1185">Reference proteome</keyword>
<reference evidence="6" key="2">
    <citation type="submission" date="2025-08" db="UniProtKB">
        <authorList>
            <consortium name="Ensembl"/>
        </authorList>
    </citation>
    <scope>IDENTIFICATION</scope>
    <source>
        <strain evidence="6">Isolate ISIS603380</strain>
    </source>
</reference>
<comment type="subcellular location">
    <subcellularLocation>
        <location evidence="1">Cytoplasm</location>
        <location evidence="1">Cytoskeleton</location>
    </subcellularLocation>
</comment>
<keyword evidence="4" id="KW-0206">Cytoskeleton</keyword>
<dbReference type="GeneID" id="100662216"/>
<evidence type="ECO:0000313" key="7">
    <source>
        <dbReference type="Proteomes" id="UP000007646"/>
    </source>
</evidence>
<evidence type="ECO:0008006" key="8">
    <source>
        <dbReference type="Google" id="ProtNLM"/>
    </source>
</evidence>
<evidence type="ECO:0000256" key="1">
    <source>
        <dbReference type="ARBA" id="ARBA00004245"/>
    </source>
</evidence>
<protein>
    <recommendedName>
        <fullName evidence="8">Actin related protein T1</fullName>
    </recommendedName>
</protein>
<evidence type="ECO:0000256" key="4">
    <source>
        <dbReference type="ARBA" id="ARBA00023212"/>
    </source>
</evidence>
<name>G3UJI6_LOXAF</name>
<evidence type="ECO:0000256" key="5">
    <source>
        <dbReference type="RuleBase" id="RU000487"/>
    </source>
</evidence>
<sequence>MFSRLQLDTPAVIFDNGTGLCKAGFSGETGPRHVISSVVGHQKSDLYLAEPDEKMYYVGEDALSKYDALYLHYPIERGLILGWDDMERIWQHLFECELHVKPSAHPVLMTEPSLNPRKLREKTAEVMFEAFNVPAFYLCNQAVLSLYASASVTGLVVESGDGITCTVPVFDGYAQAHAISRLYVAGRDLTEHLTQLLLASGRTYPFILNRGLVGDIKEKLCYVAFDTEKELSKRPEEVLKEYKLPDGTVICIGEQLYQVPEVLFAPDQLGIHSPGLSKMVASSILKCDIGIQMTLFGEIVLVGGTTLLPGFEERLLKELELLTSKRASIKIRAPLDRCFCGWIGGSIITTLSTFRRMWVTSADFKEFGPSVVQRRCI</sequence>
<dbReference type="GO" id="GO:0005856">
    <property type="term" value="C:cytoskeleton"/>
    <property type="evidence" value="ECO:0007669"/>
    <property type="project" value="UniProtKB-SubCell"/>
</dbReference>
<dbReference type="Pfam" id="PF00022">
    <property type="entry name" value="Actin"/>
    <property type="match status" value="1"/>
</dbReference>
<dbReference type="FunFam" id="3.30.420.40:FF:000018">
    <property type="entry name" value="Actin-like protein (Centractin)"/>
    <property type="match status" value="1"/>
</dbReference>
<dbReference type="PANTHER" id="PTHR11937">
    <property type="entry name" value="ACTIN"/>
    <property type="match status" value="1"/>
</dbReference>
<gene>
    <name evidence="6" type="primary">LOC100662216</name>
</gene>
<keyword evidence="3" id="KW-0963">Cytoplasm</keyword>
<organism evidence="6 7">
    <name type="scientific">Loxodonta africana</name>
    <name type="common">African elephant</name>
    <dbReference type="NCBI Taxonomy" id="9785"/>
    <lineage>
        <taxon>Eukaryota</taxon>
        <taxon>Metazoa</taxon>
        <taxon>Chordata</taxon>
        <taxon>Craniata</taxon>
        <taxon>Vertebrata</taxon>
        <taxon>Euteleostomi</taxon>
        <taxon>Mammalia</taxon>
        <taxon>Eutheria</taxon>
        <taxon>Afrotheria</taxon>
        <taxon>Proboscidea</taxon>
        <taxon>Elephantidae</taxon>
        <taxon>Loxodonta</taxon>
    </lineage>
</organism>
<dbReference type="PRINTS" id="PR00190">
    <property type="entry name" value="ACTIN"/>
</dbReference>
<dbReference type="OrthoDB" id="10053773at2759"/>
<dbReference type="SMART" id="SM00268">
    <property type="entry name" value="ACTIN"/>
    <property type="match status" value="1"/>
</dbReference>
<dbReference type="SUPFAM" id="SSF53067">
    <property type="entry name" value="Actin-like ATPase domain"/>
    <property type="match status" value="2"/>
</dbReference>